<keyword evidence="11" id="KW-0648">Protein biosynthesis</keyword>
<name>A0A096PAS9_OSTTA</name>
<evidence type="ECO:0000256" key="7">
    <source>
        <dbReference type="ARBA" id="ARBA00022768"/>
    </source>
</evidence>
<evidence type="ECO:0000313" key="15">
    <source>
        <dbReference type="EMBL" id="CEG01695.1"/>
    </source>
</evidence>
<reference evidence="15 17" key="1">
    <citation type="journal article" date="2006" name="Proc. Natl. Acad. Sci. U.S.A.">
        <title>Genome analysis of the smallest free-living eukaryote Ostreococcus tauri unveils many unique features.</title>
        <authorList>
            <person name="Derelle E."/>
            <person name="Ferraz C."/>
            <person name="Rombauts S."/>
            <person name="Rouze P."/>
            <person name="Worden A.Z."/>
            <person name="Robbens S."/>
            <person name="Partensky F."/>
            <person name="Degroeve S."/>
            <person name="Echeynie S."/>
            <person name="Cooke R."/>
            <person name="Saeys Y."/>
            <person name="Wuyts J."/>
            <person name="Jabbari K."/>
            <person name="Bowler C."/>
            <person name="Panaud O."/>
            <person name="Piegu B."/>
            <person name="Ball S.G."/>
            <person name="Ral J.-P."/>
            <person name="Bouget F.-Y."/>
            <person name="Piganeau G."/>
            <person name="De Baets B."/>
            <person name="Picard A."/>
            <person name="Delseny M."/>
            <person name="Demaille J."/>
            <person name="Van de Peer Y."/>
            <person name="Moreau H."/>
        </authorList>
    </citation>
    <scope>NUCLEOTIDE SEQUENCE [LARGE SCALE GENOMIC DNA]</scope>
    <source>
        <strain evidence="15 17">OTTH0595</strain>
    </source>
</reference>
<accession>A0A1Y5IHS3</accession>
<dbReference type="InterPro" id="IPR003439">
    <property type="entry name" value="ABC_transporter-like_ATP-bd"/>
</dbReference>
<dbReference type="InterPro" id="IPR027417">
    <property type="entry name" value="P-loop_NTPase"/>
</dbReference>
<dbReference type="PROSITE" id="PS50893">
    <property type="entry name" value="ABC_TRANSPORTER_2"/>
    <property type="match status" value="2"/>
</dbReference>
<dbReference type="InterPro" id="IPR011989">
    <property type="entry name" value="ARM-like"/>
</dbReference>
<evidence type="ECO:0000259" key="13">
    <source>
        <dbReference type="PROSITE" id="PS50013"/>
    </source>
</evidence>
<dbReference type="OrthoDB" id="2110130at2759"/>
<evidence type="ECO:0000256" key="3">
    <source>
        <dbReference type="ARBA" id="ARBA00011054"/>
    </source>
</evidence>
<keyword evidence="10" id="KW-0694">RNA-binding</keyword>
<dbReference type="FunFam" id="2.40.50.990:FF:000002">
    <property type="entry name" value="mRNA export factor elf1"/>
    <property type="match status" value="1"/>
</dbReference>
<keyword evidence="9" id="KW-0067">ATP-binding</keyword>
<dbReference type="InterPro" id="IPR047038">
    <property type="entry name" value="eEF3_chromodomain-like_sf"/>
</dbReference>
<evidence type="ECO:0000313" key="16">
    <source>
        <dbReference type="EMBL" id="OUS49128.1"/>
    </source>
</evidence>
<keyword evidence="5" id="KW-0677">Repeat</keyword>
<dbReference type="SUPFAM" id="SSF52540">
    <property type="entry name" value="P-loop containing nucleoside triphosphate hydrolases"/>
    <property type="match status" value="2"/>
</dbReference>
<dbReference type="Pfam" id="PF24987">
    <property type="entry name" value="HEAT_EF3_N"/>
    <property type="match status" value="1"/>
</dbReference>
<dbReference type="InterPro" id="IPR050611">
    <property type="entry name" value="ABCF"/>
</dbReference>
<feature type="domain" description="Chromo" evidence="13">
    <location>
        <begin position="789"/>
        <end position="842"/>
    </location>
</feature>
<dbReference type="Gene3D" id="2.40.50.990">
    <property type="match status" value="1"/>
</dbReference>
<dbReference type="InterPro" id="IPR016024">
    <property type="entry name" value="ARM-type_fold"/>
</dbReference>
<accession>A0A096PAS9</accession>
<dbReference type="FunFam" id="3.40.50.300:FF:000193">
    <property type="entry name" value="Probable Elongation factor 3"/>
    <property type="match status" value="1"/>
</dbReference>
<proteinExistence type="inferred from homology"/>
<dbReference type="UniPathway" id="UPA00345"/>
<comment type="catalytic activity">
    <reaction evidence="12">
        <text>ATP + H2O = ADP + phosphate + H(+)</text>
        <dbReference type="Rhea" id="RHEA:13065"/>
        <dbReference type="ChEBI" id="CHEBI:15377"/>
        <dbReference type="ChEBI" id="CHEBI:15378"/>
        <dbReference type="ChEBI" id="CHEBI:30616"/>
        <dbReference type="ChEBI" id="CHEBI:43474"/>
        <dbReference type="ChEBI" id="CHEBI:456216"/>
    </reaction>
</comment>
<dbReference type="PANTHER" id="PTHR19211:SF5">
    <property type="entry name" value="ELONGATION FACTOR 3A-RELATED"/>
    <property type="match status" value="1"/>
</dbReference>
<dbReference type="Proteomes" id="UP000009170">
    <property type="component" value="Unassembled WGS sequence"/>
</dbReference>
<dbReference type="InParanoid" id="A0A096PAS9"/>
<dbReference type="InterPro" id="IPR015688">
    <property type="entry name" value="eEF3_ABC2_chromodomain-like"/>
</dbReference>
<dbReference type="InterPro" id="IPR017871">
    <property type="entry name" value="ABC_transporter-like_CS"/>
</dbReference>
<keyword evidence="7" id="KW-0251">Elongation factor</keyword>
<keyword evidence="6" id="KW-0547">Nucleotide-binding</keyword>
<evidence type="ECO:0000256" key="6">
    <source>
        <dbReference type="ARBA" id="ARBA00022741"/>
    </source>
</evidence>
<dbReference type="Gene3D" id="1.25.10.10">
    <property type="entry name" value="Leucine-rich Repeat Variant"/>
    <property type="match status" value="1"/>
</dbReference>
<dbReference type="EMBL" id="CAID01000015">
    <property type="protein sequence ID" value="CEG01695.1"/>
    <property type="molecule type" value="Genomic_DNA"/>
</dbReference>
<dbReference type="Pfam" id="PF24984">
    <property type="entry name" value="HEAT_EF3_GNC1"/>
    <property type="match status" value="1"/>
</dbReference>
<evidence type="ECO:0000313" key="17">
    <source>
        <dbReference type="Proteomes" id="UP000009170"/>
    </source>
</evidence>
<dbReference type="SMART" id="SM00298">
    <property type="entry name" value="CHROMO"/>
    <property type="match status" value="1"/>
</dbReference>
<feature type="domain" description="ABC transporter" evidence="14">
    <location>
        <begin position="656"/>
        <end position="977"/>
    </location>
</feature>
<sequence length="1051" mass="116186">MAPNKCNVPAAAKISMADVAAMREAQGMKKDEDARKAAGEKIAELANAASYAEEPYLIELLDVAFMLAGDNKSADVRAAGDKAVDAIAPKLSEFAVRPALKPIFAGFQSQFWQATMAALRVLDGFVARNRKAVAANLPEIIPELAQVMVHMRSEVKEASTASMAKVADCVGNLDIEPFIPTLIECINNVDEVPECVHKLAATTFVQQVEAPTLSIMGPLLQRGLFFQQSTPIKRKSAVIIDNMCKLVEDPMDAAPFLTKLLPLLKRAMDEVADPECRQVCTRAYKTLLQAAGNETGAEESGEAGKGVYNEETVSEQFIELLAASTGSSKEDVTAFVQGEGVKVYFDYICSLSANALLAKNFDLDTWTKSCATSYLKLFFSEADVMTKSLVERAEHVYESSKKVFVVEDEEGEDLCKCDFSLAYGALILLNNATLHMKKGKRYGLCGPNGCGKSTLMKAINNGQVENFPPPEELRTVYVEHDIQGDQHTMNVVEFVLDNEVIRQHGTTKEQVAATLTSFQFTDEMINGPVVALSGGWKMKLALARAILMKADILLLDEPTNHLDVKNVAWLEEYLNSQTQVSSMIVSHDSGFLDRVCTHIIHYENRKLVTYRGNLTAFVEQCPAAKKYTELSNDELKFIFPVPGFLEGVKNKDKAIVKATNCWFKYPNTTRQIIQQATIQLSLSSRVACLGPNGAGKSTFIKLLTGEAEPDQGTVWRHPNMRYAYVAQHAFHHVEQHLDKTPNEYIRWRFSTGEDKENLTKVTAQYTEEEKKLMAEKIPVEQEDGSMLKLVVEKIISRRTKKNKHEYEVQWKGLSMDANTWVAREKLEKFGFTKYLMRVDEREAARAGLYARPLTQANVEKHLVDFGLDAEFGTHNRIKGLSGGQKVKLVLGAAMWQQPHIVVMDEPTNYLDRDALGALACAVKEFGGGVLLITHNCEFADALKEETWNVPGTGFVEIEGNKWGQGKSAKGAAVEFEIQEDTVDALGNKVKVKGPKKKLSRKDIKAMSKARAAKLAAGAEITTDSDWDLDVYIGVDPDAAKKAEREAKKAAK</sequence>
<dbReference type="InterPro" id="IPR003593">
    <property type="entry name" value="AAA+_ATPase"/>
</dbReference>
<evidence type="ECO:0000256" key="4">
    <source>
        <dbReference type="ARBA" id="ARBA00022490"/>
    </source>
</evidence>
<dbReference type="CDD" id="cd03221">
    <property type="entry name" value="ABCF_EF-3"/>
    <property type="match status" value="1"/>
</dbReference>
<keyword evidence="8" id="KW-0378">Hydrolase</keyword>
<dbReference type="Gene3D" id="3.40.50.300">
    <property type="entry name" value="P-loop containing nucleotide triphosphate hydrolases"/>
    <property type="match status" value="2"/>
</dbReference>
<dbReference type="GO" id="GO:0005524">
    <property type="term" value="F:ATP binding"/>
    <property type="evidence" value="ECO:0007669"/>
    <property type="project" value="UniProtKB-KW"/>
</dbReference>
<reference evidence="16" key="3">
    <citation type="submission" date="2017-04" db="EMBL/GenBank/DDBJ databases">
        <title>Population genomics of picophytoplankton unveils novel chromosome hypervariability.</title>
        <authorList>
            <consortium name="DOE Joint Genome Institute"/>
            <person name="Blanc-Mathieu R."/>
            <person name="Krasovec M."/>
            <person name="Hebrard M."/>
            <person name="Yau S."/>
            <person name="Desgranges E."/>
            <person name="Martin J."/>
            <person name="Schackwitz W."/>
            <person name="Kuo A."/>
            <person name="Salin G."/>
            <person name="Donnadieu C."/>
            <person name="Desdevises Y."/>
            <person name="Sanchez-Ferandin S."/>
            <person name="Moreau H."/>
            <person name="Rivals E."/>
            <person name="Grigoriev I.V."/>
            <person name="Grimsley N."/>
            <person name="Eyre-Walker A."/>
            <person name="Piganeau G."/>
        </authorList>
    </citation>
    <scope>NUCLEOTIDE SEQUENCE [LARGE SCALE GENOMIC DNA]</scope>
    <source>
        <strain evidence="16">RCC 1115</strain>
    </source>
</reference>
<feature type="domain" description="ABC transporter" evidence="14">
    <location>
        <begin position="409"/>
        <end position="630"/>
    </location>
</feature>
<keyword evidence="17" id="KW-1185">Reference proteome</keyword>
<evidence type="ECO:0000259" key="14">
    <source>
        <dbReference type="PROSITE" id="PS50893"/>
    </source>
</evidence>
<dbReference type="GO" id="GO:0005737">
    <property type="term" value="C:cytoplasm"/>
    <property type="evidence" value="ECO:0007669"/>
    <property type="project" value="UniProtKB-SubCell"/>
</dbReference>
<dbReference type="SUPFAM" id="SSF48371">
    <property type="entry name" value="ARM repeat"/>
    <property type="match status" value="1"/>
</dbReference>
<organism evidence="15 17">
    <name type="scientific">Ostreococcus tauri</name>
    <name type="common">Marine green alga</name>
    <dbReference type="NCBI Taxonomy" id="70448"/>
    <lineage>
        <taxon>Eukaryota</taxon>
        <taxon>Viridiplantae</taxon>
        <taxon>Chlorophyta</taxon>
        <taxon>Mamiellophyceae</taxon>
        <taxon>Mamiellales</taxon>
        <taxon>Bathycoccaceae</taxon>
        <taxon>Ostreococcus</taxon>
    </lineage>
</organism>
<reference evidence="15" key="2">
    <citation type="journal article" date="2014" name="BMC Genomics">
        <title>An improved genome of the model marine alga Ostreococcus tauri unfolds by assessing Illumina de novo assemblies.</title>
        <authorList>
            <person name="Blanc-Mathieu R."/>
            <person name="Verhelst B."/>
            <person name="Derelle E."/>
            <person name="Rombauts S."/>
            <person name="Bouget F.Y."/>
            <person name="Carre I."/>
            <person name="Chateau A."/>
            <person name="Eyre-Walker A."/>
            <person name="Grimsley N."/>
            <person name="Moreau H."/>
            <person name="Piegu B."/>
            <person name="Rivals E."/>
            <person name="Schackwitz W."/>
            <person name="Van de Peer Y."/>
            <person name="Piganeau G."/>
        </authorList>
    </citation>
    <scope>NUCLEOTIDE SEQUENCE</scope>
    <source>
        <strain evidence="15">RCC4221</strain>
    </source>
</reference>
<evidence type="ECO:0000256" key="2">
    <source>
        <dbReference type="ARBA" id="ARBA00004815"/>
    </source>
</evidence>
<gene>
    <name evidence="16" type="ORF">BE221DRAFT_188355</name>
    <name evidence="15" type="ORF">OT_ostta15g00640</name>
</gene>
<dbReference type="GO" id="GO:0003723">
    <property type="term" value="F:RNA binding"/>
    <property type="evidence" value="ECO:0007669"/>
    <property type="project" value="UniProtKB-KW"/>
</dbReference>
<dbReference type="GO" id="GO:0016887">
    <property type="term" value="F:ATP hydrolysis activity"/>
    <property type="evidence" value="ECO:0007669"/>
    <property type="project" value="InterPro"/>
</dbReference>
<dbReference type="InterPro" id="IPR023780">
    <property type="entry name" value="Chromo_domain"/>
</dbReference>
<comment type="subcellular location">
    <subcellularLocation>
        <location evidence="1">Cytoplasm</location>
    </subcellularLocation>
</comment>
<dbReference type="InterPro" id="IPR000953">
    <property type="entry name" value="Chromo/chromo_shadow_dom"/>
</dbReference>
<evidence type="ECO:0000256" key="12">
    <source>
        <dbReference type="ARBA" id="ARBA00049360"/>
    </source>
</evidence>
<dbReference type="PANTHER" id="PTHR19211">
    <property type="entry name" value="ATP-BINDING TRANSPORT PROTEIN-RELATED"/>
    <property type="match status" value="1"/>
</dbReference>
<evidence type="ECO:0000256" key="8">
    <source>
        <dbReference type="ARBA" id="ARBA00022801"/>
    </source>
</evidence>
<keyword evidence="4" id="KW-0963">Cytoplasm</keyword>
<dbReference type="STRING" id="70448.A0A096PAS9"/>
<evidence type="ECO:0000256" key="11">
    <source>
        <dbReference type="ARBA" id="ARBA00022917"/>
    </source>
</evidence>
<dbReference type="PROSITE" id="PS50013">
    <property type="entry name" value="CHROMO_2"/>
    <property type="match status" value="1"/>
</dbReference>
<dbReference type="GO" id="GO:0003746">
    <property type="term" value="F:translation elongation factor activity"/>
    <property type="evidence" value="ECO:0007669"/>
    <property type="project" value="UniProtKB-KW"/>
</dbReference>
<evidence type="ECO:0000256" key="5">
    <source>
        <dbReference type="ARBA" id="ARBA00022737"/>
    </source>
</evidence>
<evidence type="ECO:0000256" key="1">
    <source>
        <dbReference type="ARBA" id="ARBA00004496"/>
    </source>
</evidence>
<dbReference type="Pfam" id="PF00385">
    <property type="entry name" value="Chromo"/>
    <property type="match status" value="1"/>
</dbReference>
<dbReference type="Proteomes" id="UP000195557">
    <property type="component" value="Unassembled WGS sequence"/>
</dbReference>
<dbReference type="AlphaFoldDB" id="A0A096PAS9"/>
<comment type="similarity">
    <text evidence="3">Belongs to the ABC transporter superfamily. ABCF family. EF3 subfamily.</text>
</comment>
<dbReference type="CDD" id="cd18626">
    <property type="entry name" value="CD_eEF3"/>
    <property type="match status" value="1"/>
</dbReference>
<evidence type="ECO:0000256" key="10">
    <source>
        <dbReference type="ARBA" id="ARBA00022884"/>
    </source>
</evidence>
<dbReference type="SMART" id="SM00382">
    <property type="entry name" value="AAA"/>
    <property type="match status" value="2"/>
</dbReference>
<dbReference type="Pfam" id="PF00005">
    <property type="entry name" value="ABC_tran"/>
    <property type="match status" value="2"/>
</dbReference>
<accession>A0A454XVF5</accession>
<evidence type="ECO:0000256" key="9">
    <source>
        <dbReference type="ARBA" id="ARBA00022840"/>
    </source>
</evidence>
<protein>
    <submittedName>
        <fullName evidence="15">ABC transporter, conserved site</fullName>
    </submittedName>
    <submittedName>
        <fullName evidence="16">Peptide exporter, ABC superfamily</fullName>
    </submittedName>
</protein>
<dbReference type="PROSITE" id="PS00211">
    <property type="entry name" value="ABC_TRANSPORTER_1"/>
    <property type="match status" value="2"/>
</dbReference>
<dbReference type="EMBL" id="KZ155771">
    <property type="protein sequence ID" value="OUS49128.1"/>
    <property type="molecule type" value="Genomic_DNA"/>
</dbReference>
<comment type="pathway">
    <text evidence="2">Protein biosynthesis; polypeptide chain elongation.</text>
</comment>